<dbReference type="GO" id="GO:0005525">
    <property type="term" value="F:GTP binding"/>
    <property type="evidence" value="ECO:0007669"/>
    <property type="project" value="UniProtKB-KW"/>
</dbReference>
<feature type="binding site" evidence="11">
    <location>
        <position position="230"/>
    </location>
    <ligand>
        <name>GTP</name>
        <dbReference type="ChEBI" id="CHEBI:37565"/>
    </ligand>
</feature>
<dbReference type="InterPro" id="IPR032677">
    <property type="entry name" value="GTP_cyclohydro_II"/>
</dbReference>
<dbReference type="UniPathway" id="UPA00275">
    <property type="reaction ID" value="UER00400"/>
</dbReference>
<dbReference type="NCBIfam" id="NF001591">
    <property type="entry name" value="PRK00393.1"/>
    <property type="match status" value="1"/>
</dbReference>
<feature type="domain" description="GTP cyclohydrolase II" evidence="12">
    <location>
        <begin position="168"/>
        <end position="330"/>
    </location>
</feature>
<keyword evidence="5 11" id="KW-0547">Nucleotide-binding</keyword>
<dbReference type="InterPro" id="IPR000926">
    <property type="entry name" value="RibA"/>
</dbReference>
<feature type="binding site" evidence="11">
    <location>
        <position position="314"/>
    </location>
    <ligand>
        <name>GTP</name>
        <dbReference type="ChEBI" id="CHEBI:37565"/>
    </ligand>
</feature>
<dbReference type="GO" id="GO:0005829">
    <property type="term" value="C:cytosol"/>
    <property type="evidence" value="ECO:0007669"/>
    <property type="project" value="TreeGrafter"/>
</dbReference>
<dbReference type="PANTHER" id="PTHR21327">
    <property type="entry name" value="GTP CYCLOHYDROLASE II-RELATED"/>
    <property type="match status" value="1"/>
</dbReference>
<comment type="catalytic activity">
    <reaction evidence="10 11">
        <text>GTP + 4 H2O = 2,5-diamino-6-hydroxy-4-(5-phosphoribosylamino)-pyrimidine + formate + 2 phosphate + 3 H(+)</text>
        <dbReference type="Rhea" id="RHEA:23704"/>
        <dbReference type="ChEBI" id="CHEBI:15377"/>
        <dbReference type="ChEBI" id="CHEBI:15378"/>
        <dbReference type="ChEBI" id="CHEBI:15740"/>
        <dbReference type="ChEBI" id="CHEBI:37565"/>
        <dbReference type="ChEBI" id="CHEBI:43474"/>
        <dbReference type="ChEBI" id="CHEBI:58614"/>
        <dbReference type="EC" id="3.5.4.25"/>
    </reaction>
</comment>
<evidence type="ECO:0000256" key="2">
    <source>
        <dbReference type="ARBA" id="ARBA00005520"/>
    </source>
</evidence>
<dbReference type="HAMAP" id="MF_00179">
    <property type="entry name" value="RibA"/>
    <property type="match status" value="1"/>
</dbReference>
<evidence type="ECO:0000256" key="7">
    <source>
        <dbReference type="ARBA" id="ARBA00022833"/>
    </source>
</evidence>
<feature type="active site" description="Nucleophile" evidence="11">
    <location>
        <position position="288"/>
    </location>
</feature>
<dbReference type="Proteomes" id="UP000190044">
    <property type="component" value="Unassembled WGS sequence"/>
</dbReference>
<evidence type="ECO:0000259" key="12">
    <source>
        <dbReference type="Pfam" id="PF00925"/>
    </source>
</evidence>
<comment type="similarity">
    <text evidence="11">Belongs to the GTP cyclohydrolase II family.</text>
</comment>
<evidence type="ECO:0000256" key="9">
    <source>
        <dbReference type="ARBA" id="ARBA00043932"/>
    </source>
</evidence>
<keyword evidence="8 11" id="KW-0342">GTP-binding</keyword>
<protein>
    <recommendedName>
        <fullName evidence="11">GTP cyclohydrolase-2</fullName>
        <ecNumber evidence="11">3.5.4.25</ecNumber>
    </recommendedName>
    <alternativeName>
        <fullName evidence="11">GTP cyclohydrolase II</fullName>
    </alternativeName>
</protein>
<keyword evidence="7 11" id="KW-0862">Zinc</keyword>
<dbReference type="FunFam" id="3.40.50.10990:FF:000001">
    <property type="entry name" value="Riboflavin biosynthesis protein RibBA"/>
    <property type="match status" value="1"/>
</dbReference>
<feature type="binding site" evidence="11">
    <location>
        <position position="214"/>
    </location>
    <ligand>
        <name>Zn(2+)</name>
        <dbReference type="ChEBI" id="CHEBI:29105"/>
        <note>catalytic</note>
    </ligand>
</feature>
<dbReference type="Pfam" id="PF00925">
    <property type="entry name" value="GTP_cyclohydro2"/>
    <property type="match status" value="1"/>
</dbReference>
<feature type="binding site" evidence="11">
    <location>
        <position position="274"/>
    </location>
    <ligand>
        <name>GTP</name>
        <dbReference type="ChEBI" id="CHEBI:37565"/>
    </ligand>
</feature>
<evidence type="ECO:0000256" key="3">
    <source>
        <dbReference type="ARBA" id="ARBA00022619"/>
    </source>
</evidence>
<comment type="function">
    <text evidence="9 11">Catalyzes the conversion of GTP to 2,5-diamino-6-ribosylamino-4(3H)-pyrimidinone 5'-phosphate (DARP), formate and pyrophosphate.</text>
</comment>
<evidence type="ECO:0000256" key="6">
    <source>
        <dbReference type="ARBA" id="ARBA00022801"/>
    </source>
</evidence>
<evidence type="ECO:0000313" key="14">
    <source>
        <dbReference type="Proteomes" id="UP000190044"/>
    </source>
</evidence>
<dbReference type="PANTHER" id="PTHR21327:SF18">
    <property type="entry name" value="3,4-DIHYDROXY-2-BUTANONE 4-PHOSPHATE SYNTHASE"/>
    <property type="match status" value="1"/>
</dbReference>
<keyword evidence="3 11" id="KW-0686">Riboflavin biosynthesis</keyword>
<keyword evidence="4 11" id="KW-0479">Metal-binding</keyword>
<evidence type="ECO:0000256" key="8">
    <source>
        <dbReference type="ARBA" id="ARBA00023134"/>
    </source>
</evidence>
<feature type="binding site" evidence="11">
    <location>
        <position position="225"/>
    </location>
    <ligand>
        <name>Zn(2+)</name>
        <dbReference type="ChEBI" id="CHEBI:29105"/>
        <note>catalytic</note>
    </ligand>
</feature>
<dbReference type="RefSeq" id="WP_079638194.1">
    <property type="nucleotide sequence ID" value="NZ_FUYP01000008.1"/>
</dbReference>
<dbReference type="NCBIfam" id="TIGR00505">
    <property type="entry name" value="ribA"/>
    <property type="match status" value="1"/>
</dbReference>
<feature type="binding site" evidence="11">
    <location>
        <position position="227"/>
    </location>
    <ligand>
        <name>Zn(2+)</name>
        <dbReference type="ChEBI" id="CHEBI:29105"/>
        <note>catalytic</note>
    </ligand>
</feature>
<organism evidence="13 14">
    <name type="scientific">Sphingopyxis flava</name>
    <dbReference type="NCBI Taxonomy" id="1507287"/>
    <lineage>
        <taxon>Bacteria</taxon>
        <taxon>Pseudomonadati</taxon>
        <taxon>Pseudomonadota</taxon>
        <taxon>Alphaproteobacteria</taxon>
        <taxon>Sphingomonadales</taxon>
        <taxon>Sphingomonadaceae</taxon>
        <taxon>Sphingopyxis</taxon>
    </lineage>
</organism>
<accession>A0A1T5BYI8</accession>
<comment type="caution">
    <text evidence="11">Lacks conserved residue(s) required for the propagation of feature annotation.</text>
</comment>
<gene>
    <name evidence="11" type="primary">ribA</name>
    <name evidence="13" type="ORF">SAMN06295937_10088</name>
</gene>
<sequence length="354" mass="37593">MSDAAGEGARRAARAIDALRRGWPLRVAAPDGALDLLAVESARDAALTGFASRDVLLSGERAVTLKLTNQRAAATPGPVRLAGAAASVAEALAIADPALDLAHPFKGPFRTVATGGEAAAAAAMTMARHAGLLPAFFVREAVGAAETECAAEDVAMLLDPARLEIAARARLPVETSETGEIVAFRSPEEASDHVALVIGQRDGRPPVVRLHSECLTGDVFGSLKCDCGPQLHAALHAMADAPWGVLLYLRQEGRGIGLVNKLRAYALQDQGHDTVDANLRLGFPVEARDFAIAARMLELLNIPRIRLMTNNPEKVARLEREDIAVIERIPLALPTNPHNAQYLATKRDRTGHQL</sequence>
<dbReference type="AlphaFoldDB" id="A0A1T5BYI8"/>
<dbReference type="GO" id="GO:0009231">
    <property type="term" value="P:riboflavin biosynthetic process"/>
    <property type="evidence" value="ECO:0007669"/>
    <property type="project" value="UniProtKB-UniRule"/>
</dbReference>
<feature type="binding site" evidence="11">
    <location>
        <begin position="252"/>
        <end position="254"/>
    </location>
    <ligand>
        <name>GTP</name>
        <dbReference type="ChEBI" id="CHEBI:37565"/>
    </ligand>
</feature>
<evidence type="ECO:0000256" key="5">
    <source>
        <dbReference type="ARBA" id="ARBA00022741"/>
    </source>
</evidence>
<dbReference type="EC" id="3.5.4.25" evidence="11"/>
<dbReference type="CDD" id="cd00641">
    <property type="entry name" value="GTP_cyclohydro2"/>
    <property type="match status" value="1"/>
</dbReference>
<proteinExistence type="inferred from homology"/>
<evidence type="ECO:0000313" key="13">
    <source>
        <dbReference type="EMBL" id="SKB52227.1"/>
    </source>
</evidence>
<comment type="pathway">
    <text evidence="1 11">Cofactor biosynthesis; riboflavin biosynthesis; 5-amino-6-(D-ribitylamino)uracil from GTP: step 1/4.</text>
</comment>
<dbReference type="EMBL" id="FUYP01000008">
    <property type="protein sequence ID" value="SKB52227.1"/>
    <property type="molecule type" value="Genomic_DNA"/>
</dbReference>
<feature type="binding site" evidence="11">
    <location>
        <begin position="209"/>
        <end position="213"/>
    </location>
    <ligand>
        <name>GTP</name>
        <dbReference type="ChEBI" id="CHEBI:37565"/>
    </ligand>
</feature>
<evidence type="ECO:0000256" key="1">
    <source>
        <dbReference type="ARBA" id="ARBA00004853"/>
    </source>
</evidence>
<name>A0A1T5BYI8_9SPHN</name>
<keyword evidence="6 11" id="KW-0378">Hydrolase</keyword>
<keyword evidence="14" id="KW-1185">Reference proteome</keyword>
<dbReference type="GO" id="GO:0003935">
    <property type="term" value="F:GTP cyclohydrolase II activity"/>
    <property type="evidence" value="ECO:0007669"/>
    <property type="project" value="UniProtKB-UniRule"/>
</dbReference>
<evidence type="ECO:0000256" key="4">
    <source>
        <dbReference type="ARBA" id="ARBA00022723"/>
    </source>
</evidence>
<dbReference type="OrthoDB" id="9793111at2"/>
<reference evidence="14" key="1">
    <citation type="submission" date="2017-02" db="EMBL/GenBank/DDBJ databases">
        <authorList>
            <person name="Varghese N."/>
            <person name="Submissions S."/>
        </authorList>
    </citation>
    <scope>NUCLEOTIDE SEQUENCE [LARGE SCALE GENOMIC DNA]</scope>
    <source>
        <strain evidence="14">R11H</strain>
    </source>
</reference>
<dbReference type="SUPFAM" id="SSF142695">
    <property type="entry name" value="RibA-like"/>
    <property type="match status" value="1"/>
</dbReference>
<feature type="binding site" evidence="11">
    <location>
        <position position="309"/>
    </location>
    <ligand>
        <name>GTP</name>
        <dbReference type="ChEBI" id="CHEBI:37565"/>
    </ligand>
</feature>
<dbReference type="InterPro" id="IPR036144">
    <property type="entry name" value="RibA-like_sf"/>
</dbReference>
<comment type="similarity">
    <text evidence="2">In the N-terminal section; belongs to the DHBP synthase family.</text>
</comment>
<evidence type="ECO:0000256" key="11">
    <source>
        <dbReference type="HAMAP-Rule" id="MF_00179"/>
    </source>
</evidence>
<comment type="cofactor">
    <cofactor evidence="11">
        <name>Zn(2+)</name>
        <dbReference type="ChEBI" id="CHEBI:29105"/>
    </cofactor>
    <text evidence="11">Binds 1 zinc ion per subunit.</text>
</comment>
<dbReference type="Gene3D" id="3.40.50.10990">
    <property type="entry name" value="GTP cyclohydrolase II"/>
    <property type="match status" value="1"/>
</dbReference>
<evidence type="ECO:0000256" key="10">
    <source>
        <dbReference type="ARBA" id="ARBA00049295"/>
    </source>
</evidence>
<dbReference type="GO" id="GO:0008270">
    <property type="term" value="F:zinc ion binding"/>
    <property type="evidence" value="ECO:0007669"/>
    <property type="project" value="UniProtKB-UniRule"/>
</dbReference>